<evidence type="ECO:0000256" key="1">
    <source>
        <dbReference type="ARBA" id="ARBA00004279"/>
    </source>
</evidence>
<dbReference type="RefSeq" id="XP_013928974.1">
    <property type="nucleotide sequence ID" value="XM_014073499.1"/>
</dbReference>
<dbReference type="GO" id="GO:0008360">
    <property type="term" value="P:regulation of cell shape"/>
    <property type="evidence" value="ECO:0007669"/>
    <property type="project" value="InterPro"/>
</dbReference>
<dbReference type="KEGG" id="tsr:106554765"/>
<name>A0A6I9YY52_9SAUR</name>
<feature type="region of interest" description="Disordered" evidence="10">
    <location>
        <begin position="143"/>
        <end position="210"/>
    </location>
</feature>
<reference evidence="12" key="1">
    <citation type="submission" date="2025-08" db="UniProtKB">
        <authorList>
            <consortium name="RefSeq"/>
        </authorList>
    </citation>
    <scope>IDENTIFICATION</scope>
    <source>
        <tissue evidence="12">Skeletal muscle</tissue>
    </source>
</reference>
<evidence type="ECO:0000256" key="7">
    <source>
        <dbReference type="ARBA" id="ARBA00023054"/>
    </source>
</evidence>
<evidence type="ECO:0000256" key="9">
    <source>
        <dbReference type="ARBA" id="ARBA00040857"/>
    </source>
</evidence>
<evidence type="ECO:0000256" key="5">
    <source>
        <dbReference type="ARBA" id="ARBA00022490"/>
    </source>
</evidence>
<dbReference type="GeneID" id="106554765"/>
<accession>A0A6I9YY52</accession>
<evidence type="ECO:0000256" key="3">
    <source>
        <dbReference type="ARBA" id="ARBA00004552"/>
    </source>
</evidence>
<evidence type="ECO:0000313" key="11">
    <source>
        <dbReference type="Proteomes" id="UP000504617"/>
    </source>
</evidence>
<organism evidence="11 12">
    <name type="scientific">Thamnophis sirtalis</name>
    <dbReference type="NCBI Taxonomy" id="35019"/>
    <lineage>
        <taxon>Eukaryota</taxon>
        <taxon>Metazoa</taxon>
        <taxon>Chordata</taxon>
        <taxon>Craniata</taxon>
        <taxon>Vertebrata</taxon>
        <taxon>Euteleostomi</taxon>
        <taxon>Lepidosauria</taxon>
        <taxon>Squamata</taxon>
        <taxon>Bifurcata</taxon>
        <taxon>Unidentata</taxon>
        <taxon>Episquamata</taxon>
        <taxon>Toxicofera</taxon>
        <taxon>Serpentes</taxon>
        <taxon>Colubroidea</taxon>
        <taxon>Colubridae</taxon>
        <taxon>Natricinae</taxon>
        <taxon>Thamnophis</taxon>
    </lineage>
</organism>
<evidence type="ECO:0000256" key="8">
    <source>
        <dbReference type="ARBA" id="ARBA00023273"/>
    </source>
</evidence>
<protein>
    <recommendedName>
        <fullName evidence="9">Palmdelphin</fullName>
    </recommendedName>
</protein>
<feature type="compositionally biased region" description="Polar residues" evidence="10">
    <location>
        <begin position="143"/>
        <end position="186"/>
    </location>
</feature>
<dbReference type="Proteomes" id="UP000504617">
    <property type="component" value="Unplaced"/>
</dbReference>
<keyword evidence="11" id="KW-1185">Reference proteome</keyword>
<dbReference type="GO" id="GO:0016020">
    <property type="term" value="C:membrane"/>
    <property type="evidence" value="ECO:0007669"/>
    <property type="project" value="InterPro"/>
</dbReference>
<dbReference type="GO" id="GO:0005737">
    <property type="term" value="C:cytoplasm"/>
    <property type="evidence" value="ECO:0007669"/>
    <property type="project" value="UniProtKB-SubCell"/>
</dbReference>
<feature type="region of interest" description="Disordered" evidence="10">
    <location>
        <begin position="321"/>
        <end position="347"/>
    </location>
</feature>
<dbReference type="AlphaFoldDB" id="A0A6I9YY52"/>
<evidence type="ECO:0000256" key="6">
    <source>
        <dbReference type="ARBA" id="ARBA00023018"/>
    </source>
</evidence>
<dbReference type="CTD" id="54873"/>
<gene>
    <name evidence="12" type="primary">PALMD</name>
</gene>
<keyword evidence="5" id="KW-0963">Cytoplasm</keyword>
<comment type="similarity">
    <text evidence="4">Belongs to the paralemmin family.</text>
</comment>
<dbReference type="InterPro" id="IPR004965">
    <property type="entry name" value="Paralemmin"/>
</dbReference>
<evidence type="ECO:0000313" key="12">
    <source>
        <dbReference type="RefSeq" id="XP_013928974.1"/>
    </source>
</evidence>
<evidence type="ECO:0000256" key="10">
    <source>
        <dbReference type="SAM" id="MobiDB-lite"/>
    </source>
</evidence>
<sequence>MEIKVKKDMKTGESTVLSTIPLPSEEFKGAGVKVYDDGRKSVYAVCANGSVKNDDVDDLAPVEVEDMLRQATEKQSKSPTEYHEPVYANQFCRPRTPQKNKFIQEANEGKDNIQNKISHLDHFSNELVEKDKWHDIKKDALDTSKSCQQNSHCPVSQQLGRPLQANPQNKLGSSAQREATQETAQPYQKMKEYQDKKIRNSSPAALESEDNYSVVQATPCYAVDDTEEPVTMIFMGYQHVDDEELNKKICGYDGIIHAELVVISDDSEEEEKKIETPRYHPVGPYSQVYQPSNQTCAVSQTKTSGDNINKPLYKNSMSLKEQEESLSSSTFNGQLDGHLASDGTEEPSLTALRMRMAKLGKKVI</sequence>
<evidence type="ECO:0000256" key="4">
    <source>
        <dbReference type="ARBA" id="ARBA00005756"/>
    </source>
</evidence>
<dbReference type="Pfam" id="PF03285">
    <property type="entry name" value="Paralemmin"/>
    <property type="match status" value="2"/>
</dbReference>
<feature type="compositionally biased region" description="Basic and acidic residues" evidence="10">
    <location>
        <begin position="189"/>
        <end position="198"/>
    </location>
</feature>
<dbReference type="PANTHER" id="PTHR46881:SF1">
    <property type="entry name" value="PALMDELPHIN"/>
    <property type="match status" value="1"/>
</dbReference>
<keyword evidence="7" id="KW-0175">Coiled coil</keyword>
<comment type="subcellular location">
    <subcellularLocation>
        <location evidence="1">Cell projection</location>
        <location evidence="1">Dendrite</location>
    </subcellularLocation>
    <subcellularLocation>
        <location evidence="3">Cell projection</location>
        <location evidence="3">Dendritic spine</location>
    </subcellularLocation>
    <subcellularLocation>
        <location evidence="2">Cytoplasm</location>
    </subcellularLocation>
</comment>
<evidence type="ECO:0000256" key="2">
    <source>
        <dbReference type="ARBA" id="ARBA00004496"/>
    </source>
</evidence>
<dbReference type="OrthoDB" id="9937247at2759"/>
<proteinExistence type="inferred from homology"/>
<keyword evidence="8" id="KW-0966">Cell projection</keyword>
<keyword evidence="6" id="KW-0770">Synapse</keyword>
<dbReference type="PANTHER" id="PTHR46881">
    <property type="entry name" value="PALMDELPHIN"/>
    <property type="match status" value="1"/>
</dbReference>
<dbReference type="GO" id="GO:0043197">
    <property type="term" value="C:dendritic spine"/>
    <property type="evidence" value="ECO:0007669"/>
    <property type="project" value="UniProtKB-SubCell"/>
</dbReference>